<evidence type="ECO:0000313" key="2">
    <source>
        <dbReference type="Proteomes" id="UP001596368"/>
    </source>
</evidence>
<gene>
    <name evidence="1" type="ORF">ACFQRB_13270</name>
</gene>
<name>A0ABD5XPU8_9EURY</name>
<accession>A0ABD5XPU8</accession>
<dbReference type="SUPFAM" id="SSF48264">
    <property type="entry name" value="Cytochrome P450"/>
    <property type="match status" value="1"/>
</dbReference>
<reference evidence="1 2" key="1">
    <citation type="journal article" date="2019" name="Int. J. Syst. Evol. Microbiol.">
        <title>The Global Catalogue of Microorganisms (GCM) 10K type strain sequencing project: providing services to taxonomists for standard genome sequencing and annotation.</title>
        <authorList>
            <consortium name="The Broad Institute Genomics Platform"/>
            <consortium name="The Broad Institute Genome Sequencing Center for Infectious Disease"/>
            <person name="Wu L."/>
            <person name="Ma J."/>
        </authorList>
    </citation>
    <scope>NUCLEOTIDE SEQUENCE [LARGE SCALE GENOMIC DNA]</scope>
    <source>
        <strain evidence="1 2">DT92</strain>
    </source>
</reference>
<dbReference type="Proteomes" id="UP001596368">
    <property type="component" value="Unassembled WGS sequence"/>
</dbReference>
<proteinExistence type="predicted"/>
<evidence type="ECO:0000313" key="1">
    <source>
        <dbReference type="EMBL" id="MFC7137152.1"/>
    </source>
</evidence>
<sequence>MMVETTDRAVDRWDDGAVRNVHRDMMELTLEIVARALMGVDIRDRTPAIGGALDTVMEASAGASLVDLLPAAVPTPSRERLREAVASST</sequence>
<keyword evidence="2" id="KW-1185">Reference proteome</keyword>
<evidence type="ECO:0008006" key="3">
    <source>
        <dbReference type="Google" id="ProtNLM"/>
    </source>
</evidence>
<dbReference type="AlphaFoldDB" id="A0ABD5XPU8"/>
<dbReference type="Gene3D" id="1.10.630.10">
    <property type="entry name" value="Cytochrome P450"/>
    <property type="match status" value="1"/>
</dbReference>
<dbReference type="EMBL" id="JBHSZG010000001">
    <property type="protein sequence ID" value="MFC7137152.1"/>
    <property type="molecule type" value="Genomic_DNA"/>
</dbReference>
<dbReference type="InterPro" id="IPR036396">
    <property type="entry name" value="Cyt_P450_sf"/>
</dbReference>
<comment type="caution">
    <text evidence="1">The sequence shown here is derived from an EMBL/GenBank/DDBJ whole genome shotgun (WGS) entry which is preliminary data.</text>
</comment>
<organism evidence="1 2">
    <name type="scientific">Halobaculum litoreum</name>
    <dbReference type="NCBI Taxonomy" id="3031998"/>
    <lineage>
        <taxon>Archaea</taxon>
        <taxon>Methanobacteriati</taxon>
        <taxon>Methanobacteriota</taxon>
        <taxon>Stenosarchaea group</taxon>
        <taxon>Halobacteria</taxon>
        <taxon>Halobacteriales</taxon>
        <taxon>Haloferacaceae</taxon>
        <taxon>Halobaculum</taxon>
    </lineage>
</organism>
<protein>
    <recommendedName>
        <fullName evidence="3">TetR family transcriptional regulator</fullName>
    </recommendedName>
</protein>